<sequence length="260" mass="27996">MKRFIWTVLLALGLATPAFAQILNGVLTAYTDLYAGPDPGYPTIAQLPAGTSVSVQGCTAGWGWCDVITLGMRGWVPGTFVQYYYQSQPVIIADYGAQIGIPIVAFAIGSYWGSYYRDRPFYRDRDYWYGRPYPTRPPPRPPGYRPGYRPPGPVAHPPGPAYRPPMSQAPRPPNPGAHPPPAVTRPPNPGNRPPTNPGQYPPGGGRPPPNQGNRPPTNPRPPPAGGNRPPPNQGNRPPGESHAPRPQPRPAPSNNGGNGQ</sequence>
<feature type="compositionally biased region" description="Pro residues" evidence="1">
    <location>
        <begin position="170"/>
        <end position="232"/>
    </location>
</feature>
<keyword evidence="2" id="KW-0732">Signal</keyword>
<evidence type="ECO:0000256" key="1">
    <source>
        <dbReference type="SAM" id="MobiDB-lite"/>
    </source>
</evidence>
<evidence type="ECO:0000313" key="4">
    <source>
        <dbReference type="EMBL" id="MFC4527735.1"/>
    </source>
</evidence>
<feature type="domain" description="SH3b" evidence="3">
    <location>
        <begin position="32"/>
        <end position="81"/>
    </location>
</feature>
<organism evidence="4 5">
    <name type="scientific">Dyella halodurans</name>
    <dbReference type="NCBI Taxonomy" id="1920171"/>
    <lineage>
        <taxon>Bacteria</taxon>
        <taxon>Pseudomonadati</taxon>
        <taxon>Pseudomonadota</taxon>
        <taxon>Gammaproteobacteria</taxon>
        <taxon>Lysobacterales</taxon>
        <taxon>Rhodanobacteraceae</taxon>
        <taxon>Dyella</taxon>
    </lineage>
</organism>
<comment type="caution">
    <text evidence="4">The sequence shown here is derived from an EMBL/GenBank/DDBJ whole genome shotgun (WGS) entry which is preliminary data.</text>
</comment>
<dbReference type="RefSeq" id="WP_266150415.1">
    <property type="nucleotide sequence ID" value="NZ_CP064028.1"/>
</dbReference>
<dbReference type="EMBL" id="JBHSGA010000017">
    <property type="protein sequence ID" value="MFC4527735.1"/>
    <property type="molecule type" value="Genomic_DNA"/>
</dbReference>
<keyword evidence="5" id="KW-1185">Reference proteome</keyword>
<accession>A0ABV9C3X2</accession>
<dbReference type="InterPro" id="IPR003646">
    <property type="entry name" value="SH3-like_bac-type"/>
</dbReference>
<dbReference type="Gene3D" id="2.30.30.40">
    <property type="entry name" value="SH3 Domains"/>
    <property type="match status" value="1"/>
</dbReference>
<name>A0ABV9C3X2_9GAMM</name>
<feature type="compositionally biased region" description="Pro residues" evidence="1">
    <location>
        <begin position="134"/>
        <end position="163"/>
    </location>
</feature>
<feature type="signal peptide" evidence="2">
    <location>
        <begin position="1"/>
        <end position="20"/>
    </location>
</feature>
<evidence type="ECO:0000259" key="3">
    <source>
        <dbReference type="Pfam" id="PF08239"/>
    </source>
</evidence>
<gene>
    <name evidence="4" type="ORF">ACFO5W_13920</name>
</gene>
<protein>
    <submittedName>
        <fullName evidence="4">SH3 domain-containing protein</fullName>
    </submittedName>
</protein>
<dbReference type="Proteomes" id="UP001595961">
    <property type="component" value="Unassembled WGS sequence"/>
</dbReference>
<dbReference type="Pfam" id="PF08239">
    <property type="entry name" value="SH3_3"/>
    <property type="match status" value="1"/>
</dbReference>
<proteinExistence type="predicted"/>
<feature type="region of interest" description="Disordered" evidence="1">
    <location>
        <begin position="127"/>
        <end position="260"/>
    </location>
</feature>
<reference evidence="5" key="1">
    <citation type="journal article" date="2019" name="Int. J. Syst. Evol. Microbiol.">
        <title>The Global Catalogue of Microorganisms (GCM) 10K type strain sequencing project: providing services to taxonomists for standard genome sequencing and annotation.</title>
        <authorList>
            <consortium name="The Broad Institute Genomics Platform"/>
            <consortium name="The Broad Institute Genome Sequencing Center for Infectious Disease"/>
            <person name="Wu L."/>
            <person name="Ma J."/>
        </authorList>
    </citation>
    <scope>NUCLEOTIDE SEQUENCE [LARGE SCALE GENOMIC DNA]</scope>
    <source>
        <strain evidence="5">CCM 4481</strain>
    </source>
</reference>
<evidence type="ECO:0000256" key="2">
    <source>
        <dbReference type="SAM" id="SignalP"/>
    </source>
</evidence>
<feature type="chain" id="PRO_5047539539" evidence="2">
    <location>
        <begin position="21"/>
        <end position="260"/>
    </location>
</feature>
<evidence type="ECO:0000313" key="5">
    <source>
        <dbReference type="Proteomes" id="UP001595961"/>
    </source>
</evidence>